<protein>
    <submittedName>
        <fullName evidence="5">Outer membrane protein assembly factor BamD</fullName>
    </submittedName>
</protein>
<evidence type="ECO:0000313" key="5">
    <source>
        <dbReference type="EMBL" id="MBB5346910.1"/>
    </source>
</evidence>
<dbReference type="SUPFAM" id="SSF48452">
    <property type="entry name" value="TPR-like"/>
    <property type="match status" value="1"/>
</dbReference>
<keyword evidence="1" id="KW-0732">Signal</keyword>
<evidence type="ECO:0000256" key="2">
    <source>
        <dbReference type="ARBA" id="ARBA00023136"/>
    </source>
</evidence>
<keyword evidence="3" id="KW-0998">Cell outer membrane</keyword>
<keyword evidence="6" id="KW-1185">Reference proteome</keyword>
<proteinExistence type="inferred from homology"/>
<evidence type="ECO:0000256" key="3">
    <source>
        <dbReference type="ARBA" id="ARBA00023237"/>
    </source>
</evidence>
<dbReference type="AlphaFoldDB" id="A0A840UZE8"/>
<keyword evidence="2" id="KW-0472">Membrane</keyword>
<dbReference type="InterPro" id="IPR017689">
    <property type="entry name" value="BamD"/>
</dbReference>
<dbReference type="HAMAP" id="MF_00922">
    <property type="entry name" value="OM_assembly_BamD"/>
    <property type="match status" value="1"/>
</dbReference>
<evidence type="ECO:0000256" key="1">
    <source>
        <dbReference type="ARBA" id="ARBA00022729"/>
    </source>
</evidence>
<dbReference type="Pfam" id="PF13525">
    <property type="entry name" value="YfiO"/>
    <property type="match status" value="1"/>
</dbReference>
<sequence length="238" mass="27083">MKDMLTFTGEAEDAATLTVNNLVTKGMDDYAVGKYFTALEYFQEILDRYPFAPEATLAELKAADCNFFLEHYAEALVLYEAFEERHPTNEAMPYVIYQKAMCNYKQIDRIDRDVSGAEKAVQLFSQLIRAYPNSPYTSEAKARIKAARQFIANHEFFVVDFYIRRNKISEAETRLKYILATYPDAEIAPRAKELLAQIQAGNPPKQTLSSWLPKVALPDWAKFSSSEDEASENPAAKD</sequence>
<dbReference type="InterPro" id="IPR011990">
    <property type="entry name" value="TPR-like_helical_dom_sf"/>
</dbReference>
<evidence type="ECO:0000259" key="4">
    <source>
        <dbReference type="Pfam" id="PF13525"/>
    </source>
</evidence>
<dbReference type="InterPro" id="IPR039565">
    <property type="entry name" value="BamD-like"/>
</dbReference>
<comment type="caution">
    <text evidence="5">The sequence shown here is derived from an EMBL/GenBank/DDBJ whole genome shotgun (WGS) entry which is preliminary data.</text>
</comment>
<accession>A0A840UZE8</accession>
<reference evidence="5 6" key="1">
    <citation type="submission" date="2020-08" db="EMBL/GenBank/DDBJ databases">
        <title>Genomic Encyclopedia of Type Strains, Phase IV (KMG-IV): sequencing the most valuable type-strain genomes for metagenomic binning, comparative biology and taxonomic classification.</title>
        <authorList>
            <person name="Goeker M."/>
        </authorList>
    </citation>
    <scope>NUCLEOTIDE SEQUENCE [LARGE SCALE GENOMIC DNA]</scope>
    <source>
        <strain evidence="5 6">DSM 28570</strain>
    </source>
</reference>
<dbReference type="Proteomes" id="UP000539642">
    <property type="component" value="Unassembled WGS sequence"/>
</dbReference>
<organism evidence="5 6">
    <name type="scientific">Desulfoprunum benzoelyticum</name>
    <dbReference type="NCBI Taxonomy" id="1506996"/>
    <lineage>
        <taxon>Bacteria</taxon>
        <taxon>Pseudomonadati</taxon>
        <taxon>Thermodesulfobacteriota</taxon>
        <taxon>Desulfobulbia</taxon>
        <taxon>Desulfobulbales</taxon>
        <taxon>Desulfobulbaceae</taxon>
        <taxon>Desulfoprunum</taxon>
    </lineage>
</organism>
<feature type="domain" description="Outer membrane lipoprotein BamD-like" evidence="4">
    <location>
        <begin position="19"/>
        <end position="195"/>
    </location>
</feature>
<dbReference type="EMBL" id="JACHEO010000002">
    <property type="protein sequence ID" value="MBB5346910.1"/>
    <property type="molecule type" value="Genomic_DNA"/>
</dbReference>
<dbReference type="NCBIfam" id="TIGR03302">
    <property type="entry name" value="OM_YfiO"/>
    <property type="match status" value="1"/>
</dbReference>
<dbReference type="Gene3D" id="1.25.40.10">
    <property type="entry name" value="Tetratricopeptide repeat domain"/>
    <property type="match status" value="1"/>
</dbReference>
<gene>
    <name evidence="5" type="ORF">HNQ81_000620</name>
</gene>
<name>A0A840UZE8_9BACT</name>
<evidence type="ECO:0000313" key="6">
    <source>
        <dbReference type="Proteomes" id="UP000539642"/>
    </source>
</evidence>